<comment type="cofactor">
    <cofactor evidence="3">
        <name>Mg(2+)</name>
        <dbReference type="ChEBI" id="CHEBI:18420"/>
    </cofactor>
</comment>
<dbReference type="Gene3D" id="3.30.70.1230">
    <property type="entry name" value="Nucleotide cyclase"/>
    <property type="match status" value="2"/>
</dbReference>
<evidence type="ECO:0000256" key="11">
    <source>
        <dbReference type="ARBA" id="ARBA00022840"/>
    </source>
</evidence>
<feature type="transmembrane region" description="Helical" evidence="25">
    <location>
        <begin position="784"/>
        <end position="805"/>
    </location>
</feature>
<feature type="transmembrane region" description="Helical" evidence="25">
    <location>
        <begin position="888"/>
        <end position="906"/>
    </location>
</feature>
<dbReference type="OrthoDB" id="60033at2759"/>
<keyword evidence="17" id="KW-0464">Manganese</keyword>
<evidence type="ECO:0000256" key="10">
    <source>
        <dbReference type="ARBA" id="ARBA00022741"/>
    </source>
</evidence>
<feature type="transmembrane region" description="Helical" evidence="25">
    <location>
        <begin position="118"/>
        <end position="138"/>
    </location>
</feature>
<evidence type="ECO:0000256" key="4">
    <source>
        <dbReference type="ARBA" id="ARBA00004651"/>
    </source>
</evidence>
<feature type="compositionally biased region" description="Basic residues" evidence="24">
    <location>
        <begin position="361"/>
        <end position="376"/>
    </location>
</feature>
<evidence type="ECO:0000256" key="5">
    <source>
        <dbReference type="ARBA" id="ARBA00012201"/>
    </source>
</evidence>
<dbReference type="PROSITE" id="PS00452">
    <property type="entry name" value="GUANYLATE_CYCLASE_1"/>
    <property type="match status" value="2"/>
</dbReference>
<evidence type="ECO:0000256" key="15">
    <source>
        <dbReference type="ARBA" id="ARBA00023136"/>
    </source>
</evidence>
<dbReference type="AlphaFoldDB" id="A0A7K6A442"/>
<evidence type="ECO:0000256" key="6">
    <source>
        <dbReference type="ARBA" id="ARBA00022475"/>
    </source>
</evidence>
<evidence type="ECO:0000256" key="2">
    <source>
        <dbReference type="ARBA" id="ARBA00001936"/>
    </source>
</evidence>
<dbReference type="GO" id="GO:0006171">
    <property type="term" value="P:cAMP biosynthetic process"/>
    <property type="evidence" value="ECO:0007669"/>
    <property type="project" value="UniProtKB-KW"/>
</dbReference>
<dbReference type="GO" id="GO:0035556">
    <property type="term" value="P:intracellular signal transduction"/>
    <property type="evidence" value="ECO:0007669"/>
    <property type="project" value="InterPro"/>
</dbReference>
<feature type="transmembrane region" description="Helical" evidence="25">
    <location>
        <begin position="173"/>
        <end position="191"/>
    </location>
</feature>
<keyword evidence="12" id="KW-0460">Magnesium</keyword>
<evidence type="ECO:0000256" key="20">
    <source>
        <dbReference type="ARBA" id="ARBA00081225"/>
    </source>
</evidence>
<dbReference type="PANTHER" id="PTHR45627">
    <property type="entry name" value="ADENYLATE CYCLASE TYPE 1"/>
    <property type="match status" value="1"/>
</dbReference>
<evidence type="ECO:0000256" key="25">
    <source>
        <dbReference type="SAM" id="Phobius"/>
    </source>
</evidence>
<keyword evidence="16" id="KW-0325">Glycoprotein</keyword>
<sequence length="1269" mass="141971">MASPPHQQLLHHHSTEVSCDSSGDSNSVTVKINPKQHQGCSSSKHCKYSISSSCSSGESGGTRRAGGAGGGGSGLRRPKKLPQLFERASSKWWNPKFDSNNLEEACMERCFPQTQRRFRYALFYIGVACLLWGIYFGVHMREKQIVFMVPALCFLLVCVAFFVFTFTKTYARHYVWTSLILTLLVFALTLAPQFQALKPVSGSGDMSNRTPPADPTDTCLSQVGSFSMCIEVLLLLYTVMHLPLYLSLFLGLSYSVLFETFGYHFRDENCFTPLGAGAVYWELLSKAFLHICIHAIGIHLFIMSEVRSRSTFLKVGQSIMHGKDLEVEKALKERMIHSVMPRIIADDLMKQGDDESENSIKRHSTSSPKNRKKKPSIQKTPIIFRPFKMQQIEQVSILFADIVGFTKMSANKSAHALVGLLNDLFGRFDRLCEDTKCEKISTLGDCYYCVAGCPEPRPDHAYCCIEMGLGMIRAIEQFCQEKKEMVNMRVGVHTGTVLCGILGMRRFKFDVWSNDVNLANLMEQLGVAGKVHISEATAKYLDDRYEMEDGKVIERVGQSVVADQLKGLKTYLISGQRVREPHCSCSQVLLPGLESTDGARTQGASSAENSRDSTEALKQVEKPKPCPSCSTTLAPHCDVSIEEGAIQNGCQDEHKNSTKAPGGHSPKTQNGLLSPPQEEKLSNSQTSLYEMLQEKGRWGGVSLDQSALLPLRFKNIREKTDAHFVDVIKEDSLMKDYFFKPPINKLSLNFLDHDLEMDYRTSYQEEVIKNAPVKTFASATFSSLLDVFLSTTVFLILSITCFLKHGMVASPPPPAAVAVFVVAILLEVLSLVVSIRMAFFLEEVMTCTKRLLEVISGWLPRHFFGAILVSLPALAVFSHFTSDFETNIHYTMFMCCAILITIVQYCNFCQLSSWMRSLLATVVGAVLLILLYVSLCPDSSMETPHLDLAQNFSSRKSPCNSSVPNDTKRPADLIGQEVVLVSFLLLLLVWFLNREFEVSYRLHYHGNVEADLHRTKIQSMRDQADWLLRNIIPYHVAEQLKVSQSYSKNHDSGGVIFASIVNFSEFYEENYEGGKECYRVLNELIGDFDELLSNPHYSSIEKIKTIGATYMAASGLNTSQCQDSSHPHGHLQTLFEFAKEMMRVVDDFNNNMLWFNFKLRIGFNHGPLTAGVIGTTKLLYDIWGDTVNIASRMDTTGVECRIQNSDNIAHGTDNSENKDIPPSAKKLQKDAAKAEERCRFGKAAEKSDCEEAGTEEVNELTKLNISKSV</sequence>
<feature type="compositionally biased region" description="Gly residues" evidence="24">
    <location>
        <begin position="58"/>
        <end position="74"/>
    </location>
</feature>
<reference evidence="27 28" key="1">
    <citation type="submission" date="2019-09" db="EMBL/GenBank/DDBJ databases">
        <title>Bird 10,000 Genomes (B10K) Project - Family phase.</title>
        <authorList>
            <person name="Zhang G."/>
        </authorList>
    </citation>
    <scope>NUCLEOTIDE SEQUENCE [LARGE SCALE GENOMIC DNA]</scope>
    <source>
        <strain evidence="27">B10K-DU-028-75</strain>
        <tissue evidence="27">Mixed tissue sample</tissue>
    </source>
</reference>
<dbReference type="GO" id="GO:0005524">
    <property type="term" value="F:ATP binding"/>
    <property type="evidence" value="ECO:0007669"/>
    <property type="project" value="UniProtKB-KW"/>
</dbReference>
<dbReference type="Proteomes" id="UP000550309">
    <property type="component" value="Unassembled WGS sequence"/>
</dbReference>
<dbReference type="FunFam" id="3.30.70.1230:FF:000008">
    <property type="entry name" value="Adenylate cyclase type 9"/>
    <property type="match status" value="1"/>
</dbReference>
<dbReference type="FunFam" id="3.30.70.1230:FF:000014">
    <property type="entry name" value="adenylate cyclase type 9"/>
    <property type="match status" value="1"/>
</dbReference>
<feature type="transmembrane region" description="Helical" evidence="25">
    <location>
        <begin position="862"/>
        <end position="882"/>
    </location>
</feature>
<feature type="non-terminal residue" evidence="27">
    <location>
        <position position="1"/>
    </location>
</feature>
<comment type="catalytic activity">
    <reaction evidence="1">
        <text>ATP = 3',5'-cyclic AMP + diphosphate</text>
        <dbReference type="Rhea" id="RHEA:15389"/>
        <dbReference type="ChEBI" id="CHEBI:30616"/>
        <dbReference type="ChEBI" id="CHEBI:33019"/>
        <dbReference type="ChEBI" id="CHEBI:58165"/>
        <dbReference type="EC" id="4.6.1.1"/>
    </reaction>
</comment>
<dbReference type="Pfam" id="PF00211">
    <property type="entry name" value="Guanylate_cyc"/>
    <property type="match status" value="2"/>
</dbReference>
<feature type="region of interest" description="Disordered" evidence="24">
    <location>
        <begin position="651"/>
        <end position="684"/>
    </location>
</feature>
<name>A0A7K6A442_ONYCO</name>
<evidence type="ECO:0000256" key="24">
    <source>
        <dbReference type="SAM" id="MobiDB-lite"/>
    </source>
</evidence>
<dbReference type="GO" id="GO:0007189">
    <property type="term" value="P:adenylate cyclase-activating G protein-coupled receptor signaling pathway"/>
    <property type="evidence" value="ECO:0007669"/>
    <property type="project" value="TreeGrafter"/>
</dbReference>
<dbReference type="GO" id="GO:0046872">
    <property type="term" value="F:metal ion binding"/>
    <property type="evidence" value="ECO:0007669"/>
    <property type="project" value="UniProtKB-KW"/>
</dbReference>
<feature type="transmembrane region" description="Helical" evidence="25">
    <location>
        <begin position="817"/>
        <end position="841"/>
    </location>
</feature>
<keyword evidence="18 23" id="KW-0456">Lyase</keyword>
<keyword evidence="15 25" id="KW-0472">Membrane</keyword>
<dbReference type="InterPro" id="IPR029787">
    <property type="entry name" value="Nucleotide_cyclase"/>
</dbReference>
<dbReference type="EMBL" id="VZRK01000263">
    <property type="protein sequence ID" value="NWU83906.1"/>
    <property type="molecule type" value="Genomic_DNA"/>
</dbReference>
<feature type="region of interest" description="Disordered" evidence="24">
    <location>
        <begin position="1206"/>
        <end position="1228"/>
    </location>
</feature>
<dbReference type="InterPro" id="IPR001054">
    <property type="entry name" value="A/G_cyclase"/>
</dbReference>
<evidence type="ECO:0000256" key="12">
    <source>
        <dbReference type="ARBA" id="ARBA00022842"/>
    </source>
</evidence>
<comment type="cofactor">
    <cofactor evidence="2">
        <name>Mn(2+)</name>
        <dbReference type="ChEBI" id="CHEBI:29035"/>
    </cofactor>
</comment>
<evidence type="ECO:0000256" key="21">
    <source>
        <dbReference type="ARBA" id="ARBA00081232"/>
    </source>
</evidence>
<dbReference type="SMART" id="SM00044">
    <property type="entry name" value="CYCc"/>
    <property type="match status" value="2"/>
</dbReference>
<comment type="similarity">
    <text evidence="23">Belongs to the adenylyl cyclase class-4/guanylyl cyclase family.</text>
</comment>
<keyword evidence="9" id="KW-0677">Repeat</keyword>
<feature type="domain" description="Guanylate cyclase" evidence="26">
    <location>
        <begin position="1054"/>
        <end position="1194"/>
    </location>
</feature>
<dbReference type="EC" id="4.6.1.1" evidence="5"/>
<keyword evidence="10" id="KW-0547">Nucleotide-binding</keyword>
<evidence type="ECO:0000256" key="9">
    <source>
        <dbReference type="ARBA" id="ARBA00022737"/>
    </source>
</evidence>
<keyword evidence="6" id="KW-1003">Cell membrane</keyword>
<protein>
    <recommendedName>
        <fullName evidence="19">Adenylate cyclase type 9</fullName>
        <ecNumber evidence="5">4.6.1.1</ecNumber>
    </recommendedName>
    <alternativeName>
        <fullName evidence="22">ATP pyrophosphate-lyase 9</fullName>
    </alternativeName>
    <alternativeName>
        <fullName evidence="20">Adenylate cyclase type IX</fullName>
    </alternativeName>
    <alternativeName>
        <fullName evidence="21">Adenylyl cyclase 9</fullName>
    </alternativeName>
</protein>
<feature type="compositionally biased region" description="Polar residues" evidence="24">
    <location>
        <begin position="16"/>
        <end position="39"/>
    </location>
</feature>
<evidence type="ECO:0000256" key="14">
    <source>
        <dbReference type="ARBA" id="ARBA00022998"/>
    </source>
</evidence>
<keyword evidence="28" id="KW-1185">Reference proteome</keyword>
<feature type="domain" description="Guanylate cyclase" evidence="26">
    <location>
        <begin position="396"/>
        <end position="523"/>
    </location>
</feature>
<evidence type="ECO:0000259" key="26">
    <source>
        <dbReference type="PROSITE" id="PS50125"/>
    </source>
</evidence>
<evidence type="ECO:0000313" key="28">
    <source>
        <dbReference type="Proteomes" id="UP000550309"/>
    </source>
</evidence>
<gene>
    <name evidence="27" type="primary">Adcy9</name>
    <name evidence="27" type="ORF">ONYCOR_R12965</name>
</gene>
<evidence type="ECO:0000313" key="27">
    <source>
        <dbReference type="EMBL" id="NWU83906.1"/>
    </source>
</evidence>
<feature type="region of interest" description="Disordered" evidence="24">
    <location>
        <begin position="595"/>
        <end position="628"/>
    </location>
</feature>
<feature type="region of interest" description="Disordered" evidence="24">
    <location>
        <begin position="1"/>
        <end position="78"/>
    </location>
</feature>
<feature type="compositionally biased region" description="Low complexity" evidence="24">
    <location>
        <begin position="40"/>
        <end position="57"/>
    </location>
</feature>
<feature type="transmembrane region" description="Helical" evidence="25">
    <location>
        <begin position="234"/>
        <end position="258"/>
    </location>
</feature>
<feature type="transmembrane region" description="Helical" evidence="25">
    <location>
        <begin position="973"/>
        <end position="992"/>
    </location>
</feature>
<evidence type="ECO:0000256" key="16">
    <source>
        <dbReference type="ARBA" id="ARBA00023180"/>
    </source>
</evidence>
<comment type="subcellular location">
    <subcellularLocation>
        <location evidence="4">Cell membrane</location>
        <topology evidence="4">Multi-pass membrane protein</topology>
    </subcellularLocation>
</comment>
<feature type="compositionally biased region" description="Polar residues" evidence="24">
    <location>
        <begin position="598"/>
        <end position="608"/>
    </location>
</feature>
<accession>A0A7K6A442</accession>
<feature type="region of interest" description="Disordered" evidence="24">
    <location>
        <begin position="352"/>
        <end position="376"/>
    </location>
</feature>
<evidence type="ECO:0000256" key="13">
    <source>
        <dbReference type="ARBA" id="ARBA00022989"/>
    </source>
</evidence>
<feature type="transmembrane region" description="Helical" evidence="25">
    <location>
        <begin position="145"/>
        <end position="167"/>
    </location>
</feature>
<evidence type="ECO:0000256" key="7">
    <source>
        <dbReference type="ARBA" id="ARBA00022692"/>
    </source>
</evidence>
<evidence type="ECO:0000256" key="1">
    <source>
        <dbReference type="ARBA" id="ARBA00001593"/>
    </source>
</evidence>
<keyword evidence="14" id="KW-0115">cAMP biosynthesis</keyword>
<dbReference type="CDD" id="cd07302">
    <property type="entry name" value="CHD"/>
    <property type="match status" value="2"/>
</dbReference>
<keyword evidence="8" id="KW-0479">Metal-binding</keyword>
<proteinExistence type="inferred from homology"/>
<dbReference type="PROSITE" id="PS50125">
    <property type="entry name" value="GUANYLATE_CYCLASE_2"/>
    <property type="match status" value="2"/>
</dbReference>
<organism evidence="27 28">
    <name type="scientific">Onychorhynchus coronatus</name>
    <name type="common">Royal flycatcher</name>
    <dbReference type="NCBI Taxonomy" id="360224"/>
    <lineage>
        <taxon>Eukaryota</taxon>
        <taxon>Metazoa</taxon>
        <taxon>Chordata</taxon>
        <taxon>Craniata</taxon>
        <taxon>Vertebrata</taxon>
        <taxon>Euteleostomi</taxon>
        <taxon>Archelosauria</taxon>
        <taxon>Archosauria</taxon>
        <taxon>Dinosauria</taxon>
        <taxon>Saurischia</taxon>
        <taxon>Theropoda</taxon>
        <taxon>Coelurosauria</taxon>
        <taxon>Aves</taxon>
        <taxon>Neognathae</taxon>
        <taxon>Neoaves</taxon>
        <taxon>Telluraves</taxon>
        <taxon>Australaves</taxon>
        <taxon>Passeriformes</taxon>
        <taxon>Tyrannidae</taxon>
        <taxon>Onychorhynchus</taxon>
    </lineage>
</organism>
<dbReference type="PANTHER" id="PTHR45627:SF8">
    <property type="entry name" value="ADENYLATE CYCLASE TYPE 9"/>
    <property type="match status" value="1"/>
</dbReference>
<evidence type="ECO:0000256" key="17">
    <source>
        <dbReference type="ARBA" id="ARBA00023211"/>
    </source>
</evidence>
<keyword evidence="13 25" id="KW-1133">Transmembrane helix</keyword>
<evidence type="ECO:0000256" key="23">
    <source>
        <dbReference type="RuleBase" id="RU000405"/>
    </source>
</evidence>
<dbReference type="GO" id="GO:0004016">
    <property type="term" value="F:adenylate cyclase activity"/>
    <property type="evidence" value="ECO:0007669"/>
    <property type="project" value="UniProtKB-EC"/>
</dbReference>
<feature type="non-terminal residue" evidence="27">
    <location>
        <position position="1269"/>
    </location>
</feature>
<dbReference type="GO" id="GO:0005886">
    <property type="term" value="C:plasma membrane"/>
    <property type="evidence" value="ECO:0007669"/>
    <property type="project" value="UniProtKB-SubCell"/>
</dbReference>
<evidence type="ECO:0000256" key="22">
    <source>
        <dbReference type="ARBA" id="ARBA00081427"/>
    </source>
</evidence>
<dbReference type="InterPro" id="IPR018297">
    <property type="entry name" value="A/G_cyclase_CS"/>
</dbReference>
<dbReference type="SUPFAM" id="SSF55073">
    <property type="entry name" value="Nucleotide cyclase"/>
    <property type="match status" value="2"/>
</dbReference>
<evidence type="ECO:0000256" key="19">
    <source>
        <dbReference type="ARBA" id="ARBA00070496"/>
    </source>
</evidence>
<feature type="transmembrane region" description="Helical" evidence="25">
    <location>
        <begin position="918"/>
        <end position="935"/>
    </location>
</feature>
<keyword evidence="11" id="KW-0067">ATP-binding</keyword>
<evidence type="ECO:0000256" key="3">
    <source>
        <dbReference type="ARBA" id="ARBA00001946"/>
    </source>
</evidence>
<evidence type="ECO:0000256" key="8">
    <source>
        <dbReference type="ARBA" id="ARBA00022723"/>
    </source>
</evidence>
<comment type="caution">
    <text evidence="27">The sequence shown here is derived from an EMBL/GenBank/DDBJ whole genome shotgun (WGS) entry which is preliminary data.</text>
</comment>
<evidence type="ECO:0000256" key="18">
    <source>
        <dbReference type="ARBA" id="ARBA00023239"/>
    </source>
</evidence>
<feature type="compositionally biased region" description="Basic and acidic residues" evidence="24">
    <location>
        <begin position="609"/>
        <end position="624"/>
    </location>
</feature>
<keyword evidence="7 25" id="KW-0812">Transmembrane</keyword>